<comment type="caution">
    <text evidence="2">The sequence shown here is derived from an EMBL/GenBank/DDBJ whole genome shotgun (WGS) entry which is preliminary data.</text>
</comment>
<dbReference type="Proteomes" id="UP001458880">
    <property type="component" value="Unassembled WGS sequence"/>
</dbReference>
<feature type="region of interest" description="Disordered" evidence="1">
    <location>
        <begin position="1"/>
        <end position="249"/>
    </location>
</feature>
<evidence type="ECO:0000313" key="3">
    <source>
        <dbReference type="Proteomes" id="UP001458880"/>
    </source>
</evidence>
<feature type="compositionally biased region" description="Polar residues" evidence="1">
    <location>
        <begin position="86"/>
        <end position="99"/>
    </location>
</feature>
<accession>A0AAW1LAW5</accession>
<feature type="compositionally biased region" description="Polar residues" evidence="1">
    <location>
        <begin position="126"/>
        <end position="143"/>
    </location>
</feature>
<dbReference type="EMBL" id="JASPKY010000141">
    <property type="protein sequence ID" value="KAK9730830.1"/>
    <property type="molecule type" value="Genomic_DNA"/>
</dbReference>
<name>A0AAW1LAW5_POPJA</name>
<proteinExistence type="predicted"/>
<organism evidence="2 3">
    <name type="scientific">Popillia japonica</name>
    <name type="common">Japanese beetle</name>
    <dbReference type="NCBI Taxonomy" id="7064"/>
    <lineage>
        <taxon>Eukaryota</taxon>
        <taxon>Metazoa</taxon>
        <taxon>Ecdysozoa</taxon>
        <taxon>Arthropoda</taxon>
        <taxon>Hexapoda</taxon>
        <taxon>Insecta</taxon>
        <taxon>Pterygota</taxon>
        <taxon>Neoptera</taxon>
        <taxon>Endopterygota</taxon>
        <taxon>Coleoptera</taxon>
        <taxon>Polyphaga</taxon>
        <taxon>Scarabaeiformia</taxon>
        <taxon>Scarabaeidae</taxon>
        <taxon>Rutelinae</taxon>
        <taxon>Popillia</taxon>
    </lineage>
</organism>
<dbReference type="AlphaFoldDB" id="A0AAW1LAW5"/>
<evidence type="ECO:0000256" key="1">
    <source>
        <dbReference type="SAM" id="MobiDB-lite"/>
    </source>
</evidence>
<evidence type="ECO:0000313" key="2">
    <source>
        <dbReference type="EMBL" id="KAK9730830.1"/>
    </source>
</evidence>
<feature type="compositionally biased region" description="Basic and acidic residues" evidence="1">
    <location>
        <begin position="220"/>
        <end position="232"/>
    </location>
</feature>
<reference evidence="2 3" key="1">
    <citation type="journal article" date="2024" name="BMC Genomics">
        <title>De novo assembly and annotation of Popillia japonica's genome with initial clues to its potential as an invasive pest.</title>
        <authorList>
            <person name="Cucini C."/>
            <person name="Boschi S."/>
            <person name="Funari R."/>
            <person name="Cardaioli E."/>
            <person name="Iannotti N."/>
            <person name="Marturano G."/>
            <person name="Paoli F."/>
            <person name="Bruttini M."/>
            <person name="Carapelli A."/>
            <person name="Frati F."/>
            <person name="Nardi F."/>
        </authorList>
    </citation>
    <scope>NUCLEOTIDE SEQUENCE [LARGE SCALE GENOMIC DNA]</scope>
    <source>
        <strain evidence="2">DMR45628</strain>
    </source>
</reference>
<protein>
    <submittedName>
        <fullName evidence="2">Uncharacterized protein</fullName>
    </submittedName>
</protein>
<sequence length="249" mass="27646">MSQQQNTVINGPASETSQSPTNTVKAYTTTYDPQRPPLVRLDSKTNLSPRLGGYPNQQGGGGQFRPGQPRPQFAGNPQQYAPRPQLQRNPSSGQFTLPPTQGGRPLSPNPAAGLRPVTPYPKAGQQPVSSPRSPTNLYQQKTFPASPAQFPKEQTLDTTLEPIQQIKDAQEYTVQPSDIIEEEEPRSILNITKRNDLDDGKHDSGGEKDVQIDQNQPVDEPVRSESRNQKIYEEEDVPDRKPRRRRCSG</sequence>
<feature type="compositionally biased region" description="Basic and acidic residues" evidence="1">
    <location>
        <begin position="193"/>
        <end position="211"/>
    </location>
</feature>
<keyword evidence="3" id="KW-1185">Reference proteome</keyword>
<gene>
    <name evidence="2" type="ORF">QE152_g14196</name>
</gene>
<feature type="compositionally biased region" description="Polar residues" evidence="1">
    <location>
        <begin position="1"/>
        <end position="32"/>
    </location>
</feature>